<dbReference type="KEGG" id="het:BBW65_05900"/>
<protein>
    <recommendedName>
        <fullName evidence="9">AI-2E family transporter</fullName>
    </recommendedName>
</protein>
<feature type="transmembrane region" description="Helical" evidence="6">
    <location>
        <begin position="244"/>
        <end position="266"/>
    </location>
</feature>
<name>A0A1B1U7M6_9HELI</name>
<dbReference type="AlphaFoldDB" id="A0A1B1U7M6"/>
<organism evidence="7 8">
    <name type="scientific">Helicobacter enhydrae</name>
    <dbReference type="NCBI Taxonomy" id="222136"/>
    <lineage>
        <taxon>Bacteria</taxon>
        <taxon>Pseudomonadati</taxon>
        <taxon>Campylobacterota</taxon>
        <taxon>Epsilonproteobacteria</taxon>
        <taxon>Campylobacterales</taxon>
        <taxon>Helicobacteraceae</taxon>
        <taxon>Helicobacter</taxon>
    </lineage>
</organism>
<feature type="transmembrane region" description="Helical" evidence="6">
    <location>
        <begin position="125"/>
        <end position="146"/>
    </location>
</feature>
<evidence type="ECO:0008006" key="9">
    <source>
        <dbReference type="Google" id="ProtNLM"/>
    </source>
</evidence>
<dbReference type="InterPro" id="IPR002549">
    <property type="entry name" value="AI-2E-like"/>
</dbReference>
<accession>A0A1B1U7M6</accession>
<feature type="transmembrane region" description="Helical" evidence="6">
    <location>
        <begin position="37"/>
        <end position="59"/>
    </location>
</feature>
<comment type="subcellular location">
    <subcellularLocation>
        <location evidence="1">Membrane</location>
        <topology evidence="1">Multi-pass membrane protein</topology>
    </subcellularLocation>
</comment>
<feature type="transmembrane region" description="Helical" evidence="6">
    <location>
        <begin position="6"/>
        <end position="25"/>
    </location>
</feature>
<reference evidence="8" key="1">
    <citation type="submission" date="2016-07" db="EMBL/GenBank/DDBJ databases">
        <authorList>
            <person name="Florea S."/>
            <person name="Webb J.S."/>
            <person name="Jaromczyk J."/>
            <person name="Schardl C.L."/>
        </authorList>
    </citation>
    <scope>NUCLEOTIDE SEQUENCE [LARGE SCALE GENOMIC DNA]</scope>
    <source>
        <strain evidence="8">MIT 01-6242</strain>
    </source>
</reference>
<proteinExistence type="inferred from homology"/>
<sequence length="325" mass="35949">MAYLYNAFLMNMLIALLLCISTYFLKNFFDRFLPWNWLASFVSVLVLVVLFALPMYFVVSKGIEFVNSIDSAKFNLFVEASKAKILFWLSGFPEISMRIKGILSEFSGSKILGHALSMSADFAKWSVAFVGNVGFIVAFLYFFFYYSKAFTSYALKMIPLEKQQVMALYNEVSGVLSVVFFTSVFNILIQGVCFGVASYFLGYDGFLLGVLYGIASLVPVVGGAIVWVPVAFHQLYLGNSQGAIFVALYGAVFIGVLIDNVVKPILISLIAKKIIKTSVKINEMLIFFAILAGISVFGFSGIIIGPAATALFIALLRIYDSNFRV</sequence>
<feature type="transmembrane region" description="Helical" evidence="6">
    <location>
        <begin position="286"/>
        <end position="319"/>
    </location>
</feature>
<keyword evidence="8" id="KW-1185">Reference proteome</keyword>
<evidence type="ECO:0000256" key="3">
    <source>
        <dbReference type="ARBA" id="ARBA00022692"/>
    </source>
</evidence>
<evidence type="ECO:0000256" key="1">
    <source>
        <dbReference type="ARBA" id="ARBA00004141"/>
    </source>
</evidence>
<dbReference type="Pfam" id="PF01594">
    <property type="entry name" value="AI-2E_transport"/>
    <property type="match status" value="1"/>
</dbReference>
<gene>
    <name evidence="7" type="ORF">BBW65_05900</name>
</gene>
<keyword evidence="4 6" id="KW-1133">Transmembrane helix</keyword>
<dbReference type="PANTHER" id="PTHR21716">
    <property type="entry name" value="TRANSMEMBRANE PROTEIN"/>
    <property type="match status" value="1"/>
</dbReference>
<evidence type="ECO:0000313" key="7">
    <source>
        <dbReference type="EMBL" id="ANV98778.1"/>
    </source>
</evidence>
<evidence type="ECO:0000256" key="2">
    <source>
        <dbReference type="ARBA" id="ARBA00009773"/>
    </source>
</evidence>
<dbReference type="Proteomes" id="UP000092884">
    <property type="component" value="Chromosome"/>
</dbReference>
<evidence type="ECO:0000313" key="8">
    <source>
        <dbReference type="Proteomes" id="UP000092884"/>
    </source>
</evidence>
<keyword evidence="5 6" id="KW-0472">Membrane</keyword>
<comment type="similarity">
    <text evidence="2">Belongs to the autoinducer-2 exporter (AI-2E) (TC 2.A.86) family.</text>
</comment>
<dbReference type="GO" id="GO:0016020">
    <property type="term" value="C:membrane"/>
    <property type="evidence" value="ECO:0007669"/>
    <property type="project" value="UniProtKB-SubCell"/>
</dbReference>
<keyword evidence="3 6" id="KW-0812">Transmembrane</keyword>
<evidence type="ECO:0000256" key="6">
    <source>
        <dbReference type="SAM" id="Phobius"/>
    </source>
</evidence>
<feature type="transmembrane region" description="Helical" evidence="6">
    <location>
        <begin position="206"/>
        <end position="232"/>
    </location>
</feature>
<evidence type="ECO:0000256" key="5">
    <source>
        <dbReference type="ARBA" id="ARBA00023136"/>
    </source>
</evidence>
<dbReference type="EMBL" id="CP016503">
    <property type="protein sequence ID" value="ANV98778.1"/>
    <property type="molecule type" value="Genomic_DNA"/>
</dbReference>
<evidence type="ECO:0000256" key="4">
    <source>
        <dbReference type="ARBA" id="ARBA00022989"/>
    </source>
</evidence>
<dbReference type="PANTHER" id="PTHR21716:SF4">
    <property type="entry name" value="TRANSMEMBRANE PROTEIN 245"/>
    <property type="match status" value="1"/>
</dbReference>
<feature type="transmembrane region" description="Helical" evidence="6">
    <location>
        <begin position="167"/>
        <end position="200"/>
    </location>
</feature>
<dbReference type="STRING" id="222136.BBW65_05900"/>